<dbReference type="InterPro" id="IPR005162">
    <property type="entry name" value="Retrotrans_gag_dom"/>
</dbReference>
<dbReference type="AlphaFoldDB" id="A0A1U8IKJ6"/>
<dbReference type="KEGG" id="ghi:107895641"/>
<dbReference type="PaxDb" id="3635-A0A1U8IKJ6"/>
<feature type="region of interest" description="Disordered" evidence="1">
    <location>
        <begin position="256"/>
        <end position="284"/>
    </location>
</feature>
<gene>
    <name evidence="4" type="primary">LOC107895641</name>
</gene>
<dbReference type="GeneID" id="107895641"/>
<evidence type="ECO:0000259" key="2">
    <source>
        <dbReference type="Pfam" id="PF03732"/>
    </source>
</evidence>
<evidence type="ECO:0000313" key="4">
    <source>
        <dbReference type="RefSeq" id="XP_016676379.1"/>
    </source>
</evidence>
<reference evidence="3" key="1">
    <citation type="journal article" date="2020" name="Nat. Genet.">
        <title>Genomic diversifications of five Gossypium allopolyploid species and their impact on cotton improvement.</title>
        <authorList>
            <person name="Chen Z.J."/>
            <person name="Sreedasyam A."/>
            <person name="Ando A."/>
            <person name="Song Q."/>
            <person name="De Santiago L.M."/>
            <person name="Hulse-Kemp A.M."/>
            <person name="Ding M."/>
            <person name="Ye W."/>
            <person name="Kirkbride R.C."/>
            <person name="Jenkins J."/>
            <person name="Plott C."/>
            <person name="Lovell J."/>
            <person name="Lin Y.M."/>
            <person name="Vaughn R."/>
            <person name="Liu B."/>
            <person name="Simpson S."/>
            <person name="Scheffler B.E."/>
            <person name="Wen L."/>
            <person name="Saski C.A."/>
            <person name="Grover C.E."/>
            <person name="Hu G."/>
            <person name="Conover J.L."/>
            <person name="Carlson J.W."/>
            <person name="Shu S."/>
            <person name="Boston L.B."/>
            <person name="Williams M."/>
            <person name="Peterson D.G."/>
            <person name="McGee K."/>
            <person name="Jones D.C."/>
            <person name="Wendel J.F."/>
            <person name="Stelly D.M."/>
            <person name="Grimwood J."/>
            <person name="Schmutz J."/>
        </authorList>
    </citation>
    <scope>NUCLEOTIDE SEQUENCE [LARGE SCALE GENOMIC DNA]</scope>
    <source>
        <strain evidence="3">cv. TM-1</strain>
    </source>
</reference>
<keyword evidence="3" id="KW-1185">Reference proteome</keyword>
<dbReference type="Pfam" id="PF03732">
    <property type="entry name" value="Retrotrans_gag"/>
    <property type="match status" value="1"/>
</dbReference>
<dbReference type="PANTHER" id="PTHR34482:SF36">
    <property type="entry name" value="RETROTRANSPOSON GAG DOMAIN-CONTAINING PROTEIN"/>
    <property type="match status" value="1"/>
</dbReference>
<feature type="domain" description="Retrotransposon gag" evidence="2">
    <location>
        <begin position="133"/>
        <end position="183"/>
    </location>
</feature>
<feature type="compositionally biased region" description="Gly residues" evidence="1">
    <location>
        <begin position="264"/>
        <end position="279"/>
    </location>
</feature>
<dbReference type="RefSeq" id="XP_016676379.1">
    <property type="nucleotide sequence ID" value="XM_016820890.1"/>
</dbReference>
<dbReference type="Proteomes" id="UP000818029">
    <property type="component" value="Chromosome A10"/>
</dbReference>
<dbReference type="PANTHER" id="PTHR34482">
    <property type="entry name" value="DNA DAMAGE-INDUCIBLE PROTEIN 1-LIKE"/>
    <property type="match status" value="1"/>
</dbReference>
<dbReference type="Pfam" id="PF08284">
    <property type="entry name" value="RVP_2"/>
    <property type="match status" value="1"/>
</dbReference>
<sequence length="387" mass="42512">MPEPNTLLSDRNSPCWVKEGVLGIGCSIVVVARIVRILLLTSLSLSIVVVEGGLNPTWAIKVGQVERVIFISNQLGCVFGVLAGWVDLFPIWGVSGVAPNVAEYWLEATEQIMDDLDYTGEKKLKGAVSLLYVDAQRKEFLSLTQGNKTVVAYEAEFLRLSRYARGIVATEYECCVRFEDGLRNELRVLIAPQRERNFAALVEKAKITEDVKRSKCQNREKYRVRFRRDFGSLSSLGRLAKRARFDGLVRAEVPTATARPGRGQARGGNGSGRGRGTLGRGPSNTEARQTAFIYAAHHREDSDAPYIITGMFLIYNVPYTAVIDIGSTHSYVACTVSETLGIQSESTASEMTVLSQLGQSVRVNKLFRDVPLEVLGGLSSKLDGTVV</sequence>
<protein>
    <recommendedName>
        <fullName evidence="2">Retrotransposon gag domain-containing protein</fullName>
    </recommendedName>
</protein>
<name>A0A1U8IKJ6_GOSHI</name>
<proteinExistence type="predicted"/>
<dbReference type="OrthoDB" id="1751882at2759"/>
<evidence type="ECO:0000256" key="1">
    <source>
        <dbReference type="SAM" id="MobiDB-lite"/>
    </source>
</evidence>
<accession>A0A1U8IKJ6</accession>
<evidence type="ECO:0000313" key="3">
    <source>
        <dbReference type="Proteomes" id="UP000818029"/>
    </source>
</evidence>
<reference evidence="4" key="2">
    <citation type="submission" date="2025-08" db="UniProtKB">
        <authorList>
            <consortium name="RefSeq"/>
        </authorList>
    </citation>
    <scope>IDENTIFICATION</scope>
</reference>
<organism evidence="3 4">
    <name type="scientific">Gossypium hirsutum</name>
    <name type="common">Upland cotton</name>
    <name type="synonym">Gossypium mexicanum</name>
    <dbReference type="NCBI Taxonomy" id="3635"/>
    <lineage>
        <taxon>Eukaryota</taxon>
        <taxon>Viridiplantae</taxon>
        <taxon>Streptophyta</taxon>
        <taxon>Embryophyta</taxon>
        <taxon>Tracheophyta</taxon>
        <taxon>Spermatophyta</taxon>
        <taxon>Magnoliopsida</taxon>
        <taxon>eudicotyledons</taxon>
        <taxon>Gunneridae</taxon>
        <taxon>Pentapetalae</taxon>
        <taxon>rosids</taxon>
        <taxon>malvids</taxon>
        <taxon>Malvales</taxon>
        <taxon>Malvaceae</taxon>
        <taxon>Malvoideae</taxon>
        <taxon>Gossypium</taxon>
    </lineage>
</organism>